<dbReference type="EMBL" id="DF968180">
    <property type="protein sequence ID" value="GAP39739.1"/>
    <property type="molecule type" value="Genomic_DNA"/>
</dbReference>
<feature type="domain" description="HTH lacI-type" evidence="3">
    <location>
        <begin position="4"/>
        <end position="57"/>
    </location>
</feature>
<evidence type="ECO:0000313" key="5">
    <source>
        <dbReference type="Proteomes" id="UP000053370"/>
    </source>
</evidence>
<dbReference type="Gene3D" id="1.10.260.40">
    <property type="entry name" value="lambda repressor-like DNA-binding domains"/>
    <property type="match status" value="1"/>
</dbReference>
<sequence>MPGSIKEIARIANVSRGTVDRALNDRPGVNKEVAKRVKEIANAMGYRPNVVAKALATHRKPTVIGVIINSEGNPFFDDVLAGIDAAKQEIFDFGVNVVVKKMKGYDPKQQLSLIRSLVEDGLDALAITPVSNPSIRDELNGLIAAGIRIVCFNLDLADVNYLAYIGCDYYKSGETLGGMIGFVTGGKALLGVIACTNNLEGHRKRIEGCRSVLASEYPESRIVDIIEAEDNDEIAYEKTLKMLLEHPEMNALCFNAGGTSGGLRAVRELGLEKKFKIFTFDMTPVVIESIRNGIVQSTICQQPFEQGYQSIKILFDALMNNQVPKTNHIYTELNVKIRYNI</sequence>
<dbReference type="InterPro" id="IPR000843">
    <property type="entry name" value="HTH_LacI"/>
</dbReference>
<dbReference type="InterPro" id="IPR010982">
    <property type="entry name" value="Lambda_DNA-bd_dom_sf"/>
</dbReference>
<evidence type="ECO:0000256" key="2">
    <source>
        <dbReference type="ARBA" id="ARBA00007639"/>
    </source>
</evidence>
<dbReference type="CDD" id="cd06307">
    <property type="entry name" value="PBP1_sugar_binding"/>
    <property type="match status" value="1"/>
</dbReference>
<dbReference type="CDD" id="cd01392">
    <property type="entry name" value="HTH_LacI"/>
    <property type="match status" value="1"/>
</dbReference>
<dbReference type="OrthoDB" id="47944at2"/>
<keyword evidence="5" id="KW-1185">Reference proteome</keyword>
<dbReference type="RefSeq" id="WP_062278427.1">
    <property type="nucleotide sequence ID" value="NZ_DF968180.1"/>
</dbReference>
<comment type="subcellular location">
    <subcellularLocation>
        <location evidence="1">Cell envelope</location>
    </subcellularLocation>
</comment>
<dbReference type="InterPro" id="IPR050555">
    <property type="entry name" value="Bact_Solute-Bind_Prot2"/>
</dbReference>
<dbReference type="Gene3D" id="3.40.50.2300">
    <property type="match status" value="2"/>
</dbReference>
<dbReference type="GO" id="GO:0030288">
    <property type="term" value="C:outer membrane-bounded periplasmic space"/>
    <property type="evidence" value="ECO:0007669"/>
    <property type="project" value="TreeGrafter"/>
</dbReference>
<dbReference type="PANTHER" id="PTHR30036:SF7">
    <property type="entry name" value="ABC TRANSPORTER PERIPLASMIC-BINDING PROTEIN YPHF"/>
    <property type="match status" value="1"/>
</dbReference>
<protein>
    <submittedName>
        <fullName evidence="4">Transcriptional regulator, LacI family</fullName>
    </submittedName>
</protein>
<evidence type="ECO:0000313" key="4">
    <source>
        <dbReference type="EMBL" id="GAP39739.1"/>
    </source>
</evidence>
<dbReference type="SMART" id="SM00354">
    <property type="entry name" value="HTH_LACI"/>
    <property type="match status" value="1"/>
</dbReference>
<name>A0A0K8PB53_9CHLR</name>
<accession>A0A0K8PB53</accession>
<comment type="similarity">
    <text evidence="2">Belongs to the bacterial solute-binding protein 2 family.</text>
</comment>
<evidence type="ECO:0000259" key="3">
    <source>
        <dbReference type="PROSITE" id="PS50932"/>
    </source>
</evidence>
<dbReference type="InterPro" id="IPR028082">
    <property type="entry name" value="Peripla_BP_I"/>
</dbReference>
<organism evidence="4">
    <name type="scientific">Flexilinea flocculi</name>
    <dbReference type="NCBI Taxonomy" id="1678840"/>
    <lineage>
        <taxon>Bacteria</taxon>
        <taxon>Bacillati</taxon>
        <taxon>Chloroflexota</taxon>
        <taxon>Anaerolineae</taxon>
        <taxon>Anaerolineales</taxon>
        <taxon>Anaerolineaceae</taxon>
        <taxon>Flexilinea</taxon>
    </lineage>
</organism>
<dbReference type="Pfam" id="PF13407">
    <property type="entry name" value="Peripla_BP_4"/>
    <property type="match status" value="1"/>
</dbReference>
<dbReference type="Pfam" id="PF00356">
    <property type="entry name" value="LacI"/>
    <property type="match status" value="1"/>
</dbReference>
<reference evidence="4" key="1">
    <citation type="journal article" date="2015" name="Genome Announc.">
        <title>Draft Genome Sequence of Anaerolineae Strain TC1, a Novel Isolate from a Methanogenic Wastewater Treatment System.</title>
        <authorList>
            <person name="Matsuura N."/>
            <person name="Tourlousse D.M."/>
            <person name="Sun L."/>
            <person name="Toyonaga M."/>
            <person name="Kuroda K."/>
            <person name="Ohashi A."/>
            <person name="Cruz R."/>
            <person name="Yamaguchi T."/>
            <person name="Sekiguchi Y."/>
        </authorList>
    </citation>
    <scope>NUCLEOTIDE SEQUENCE [LARGE SCALE GENOMIC DNA]</scope>
    <source>
        <strain evidence="4">TC1</strain>
    </source>
</reference>
<dbReference type="SUPFAM" id="SSF53822">
    <property type="entry name" value="Periplasmic binding protein-like I"/>
    <property type="match status" value="1"/>
</dbReference>
<gene>
    <name evidence="4" type="ORF">ATC1_12274</name>
</gene>
<evidence type="ECO:0000256" key="1">
    <source>
        <dbReference type="ARBA" id="ARBA00004196"/>
    </source>
</evidence>
<dbReference type="PROSITE" id="PS50932">
    <property type="entry name" value="HTH_LACI_2"/>
    <property type="match status" value="1"/>
</dbReference>
<dbReference type="InterPro" id="IPR025997">
    <property type="entry name" value="SBP_2_dom"/>
</dbReference>
<dbReference type="STRING" id="1678840.ATC1_12274"/>
<dbReference type="SUPFAM" id="SSF47413">
    <property type="entry name" value="lambda repressor-like DNA-binding domains"/>
    <property type="match status" value="1"/>
</dbReference>
<dbReference type="GO" id="GO:0003677">
    <property type="term" value="F:DNA binding"/>
    <property type="evidence" value="ECO:0007669"/>
    <property type="project" value="InterPro"/>
</dbReference>
<dbReference type="GO" id="GO:0006355">
    <property type="term" value="P:regulation of DNA-templated transcription"/>
    <property type="evidence" value="ECO:0007669"/>
    <property type="project" value="InterPro"/>
</dbReference>
<dbReference type="PROSITE" id="PS00356">
    <property type="entry name" value="HTH_LACI_1"/>
    <property type="match status" value="1"/>
</dbReference>
<dbReference type="AlphaFoldDB" id="A0A0K8PB53"/>
<proteinExistence type="inferred from homology"/>
<dbReference type="PANTHER" id="PTHR30036">
    <property type="entry name" value="D-XYLOSE-BINDING PERIPLASMIC PROTEIN"/>
    <property type="match status" value="1"/>
</dbReference>
<dbReference type="GO" id="GO:0030246">
    <property type="term" value="F:carbohydrate binding"/>
    <property type="evidence" value="ECO:0007669"/>
    <property type="project" value="TreeGrafter"/>
</dbReference>
<dbReference type="Proteomes" id="UP000053370">
    <property type="component" value="Unassembled WGS sequence"/>
</dbReference>